<dbReference type="InterPro" id="IPR024510">
    <property type="entry name" value="DUF2589"/>
</dbReference>
<dbReference type="Proteomes" id="UP001589773">
    <property type="component" value="Unassembled WGS sequence"/>
</dbReference>
<feature type="compositionally biased region" description="Low complexity" evidence="1">
    <location>
        <begin position="160"/>
        <end position="177"/>
    </location>
</feature>
<keyword evidence="3" id="KW-1185">Reference proteome</keyword>
<feature type="region of interest" description="Disordered" evidence="1">
    <location>
        <begin position="160"/>
        <end position="179"/>
    </location>
</feature>
<gene>
    <name evidence="2" type="ORF">ACFFJK_11405</name>
</gene>
<protein>
    <submittedName>
        <fullName evidence="2">DUF2589 domain-containing protein</fullName>
    </submittedName>
</protein>
<proteinExistence type="predicted"/>
<organism evidence="2 3">
    <name type="scientific">Massilia consociata</name>
    <dbReference type="NCBI Taxonomy" id="760117"/>
    <lineage>
        <taxon>Bacteria</taxon>
        <taxon>Pseudomonadati</taxon>
        <taxon>Pseudomonadota</taxon>
        <taxon>Betaproteobacteria</taxon>
        <taxon>Burkholderiales</taxon>
        <taxon>Oxalobacteraceae</taxon>
        <taxon>Telluria group</taxon>
        <taxon>Massilia</taxon>
    </lineage>
</organism>
<reference evidence="2 3" key="1">
    <citation type="submission" date="2024-09" db="EMBL/GenBank/DDBJ databases">
        <authorList>
            <person name="Sun Q."/>
            <person name="Mori K."/>
        </authorList>
    </citation>
    <scope>NUCLEOTIDE SEQUENCE [LARGE SCALE GENOMIC DNA]</scope>
    <source>
        <strain evidence="2 3">CCM 7792</strain>
    </source>
</reference>
<dbReference type="RefSeq" id="WP_379679258.1">
    <property type="nucleotide sequence ID" value="NZ_JBHLWP010000011.1"/>
</dbReference>
<evidence type="ECO:0000256" key="1">
    <source>
        <dbReference type="SAM" id="MobiDB-lite"/>
    </source>
</evidence>
<dbReference type="Pfam" id="PF11655">
    <property type="entry name" value="DUF2589"/>
    <property type="match status" value="1"/>
</dbReference>
<comment type="caution">
    <text evidence="2">The sequence shown here is derived from an EMBL/GenBank/DDBJ whole genome shotgun (WGS) entry which is preliminary data.</text>
</comment>
<name>A0ABV6FG31_9BURK</name>
<evidence type="ECO:0000313" key="2">
    <source>
        <dbReference type="EMBL" id="MFC0252495.1"/>
    </source>
</evidence>
<dbReference type="EMBL" id="JBHLWP010000011">
    <property type="protein sequence ID" value="MFC0252495.1"/>
    <property type="molecule type" value="Genomic_DNA"/>
</dbReference>
<evidence type="ECO:0000313" key="3">
    <source>
        <dbReference type="Proteomes" id="UP001589773"/>
    </source>
</evidence>
<sequence>MADSIDGGLVSMAQQFSGLPMDSLIGGPLQAAANAQQGLAMTQTQYILNTGFNQVKDDKGQITYTPITASIAMGQSQPVIDANGNVSTADSHLSVDFPIITMVPIPSLAVTSVDVTFDMEVKSSYSHDTSSESSSKTNEQGSFDAKAGWGCFSVEVKGSVSHDSSQSNSDKQSYQKSNDARYHVEVKAEQQPIPEGIKMLLKMFGDNMTMKPITVNSAQPQPQPIPAPHA</sequence>
<accession>A0ABV6FG31</accession>